<comment type="caution">
    <text evidence="1">The sequence shown here is derived from an EMBL/GenBank/DDBJ whole genome shotgun (WGS) entry which is preliminary data.</text>
</comment>
<evidence type="ECO:0000313" key="1">
    <source>
        <dbReference type="EMBL" id="MFK4269234.1"/>
    </source>
</evidence>
<keyword evidence="2" id="KW-1185">Reference proteome</keyword>
<proteinExistence type="predicted"/>
<protein>
    <recommendedName>
        <fullName evidence="3">Transposase</fullName>
    </recommendedName>
</protein>
<gene>
    <name evidence="1" type="ORF">ACI2L5_30485</name>
</gene>
<evidence type="ECO:0000313" key="2">
    <source>
        <dbReference type="Proteomes" id="UP001620295"/>
    </source>
</evidence>
<name>A0ABW8LTK8_9ACTN</name>
<accession>A0ABW8LTK8</accession>
<evidence type="ECO:0008006" key="3">
    <source>
        <dbReference type="Google" id="ProtNLM"/>
    </source>
</evidence>
<sequence>MPELERLELLVANPDLYDVADQVFPGRTPGARGRRPAYPPFIYLILLASISIFETAEMACANFQHEHMWKTVREGVRQHRGDTTADSLPETGPQRHHWHDFRPKMLEALHELREASRDAWINQALAQGMLARKRRGTLVRPHRSQVITGDGTVVRPASDQTEEFTIDEKTGELQHHRVDPDATIQLEGGDREIYGNKIVSFSVRDECSPHSRIILNADTARHQSEELDPDRQEEAKVALRLALEIRTRAPGNHTVVYDKAWRGTHRAPLIRAGLLVFTRQYDGLKPHPLKKYRYKAAGCTHDLYAAEGRACDRLITVEGKTLYDPIPVREVEFRSGEESRFYHILEIPCRNGPHMERIPVYETREDKALDPRTKRMRFNRTEHLRIIPPGTEAGDRLIGFRQDSESVFSTLDETHRLGRVPAYGADGALLIYIGYAWAKNSVALGISRRTR</sequence>
<dbReference type="Proteomes" id="UP001620295">
    <property type="component" value="Unassembled WGS sequence"/>
</dbReference>
<dbReference type="EMBL" id="JBJDQH010000010">
    <property type="protein sequence ID" value="MFK4269234.1"/>
    <property type="molecule type" value="Genomic_DNA"/>
</dbReference>
<organism evidence="1 2">
    <name type="scientific">Streptomyces milbemycinicus</name>
    <dbReference type="NCBI Taxonomy" id="476552"/>
    <lineage>
        <taxon>Bacteria</taxon>
        <taxon>Bacillati</taxon>
        <taxon>Actinomycetota</taxon>
        <taxon>Actinomycetes</taxon>
        <taxon>Kitasatosporales</taxon>
        <taxon>Streptomycetaceae</taxon>
        <taxon>Streptomyces</taxon>
    </lineage>
</organism>
<reference evidence="1 2" key="1">
    <citation type="submission" date="2024-11" db="EMBL/GenBank/DDBJ databases">
        <title>The Natural Products Discovery Center: Release of the First 8490 Sequenced Strains for Exploring Actinobacteria Biosynthetic Diversity.</title>
        <authorList>
            <person name="Kalkreuter E."/>
            <person name="Kautsar S.A."/>
            <person name="Yang D."/>
            <person name="Bader C.D."/>
            <person name="Teijaro C.N."/>
            <person name="Fluegel L."/>
            <person name="Davis C.M."/>
            <person name="Simpson J.R."/>
            <person name="Lauterbach L."/>
            <person name="Steele A.D."/>
            <person name="Gui C."/>
            <person name="Meng S."/>
            <person name="Li G."/>
            <person name="Viehrig K."/>
            <person name="Ye F."/>
            <person name="Su P."/>
            <person name="Kiefer A.F."/>
            <person name="Nichols A."/>
            <person name="Cepeda A.J."/>
            <person name="Yan W."/>
            <person name="Fan B."/>
            <person name="Jiang Y."/>
            <person name="Adhikari A."/>
            <person name="Zheng C.-J."/>
            <person name="Schuster L."/>
            <person name="Cowan T.M."/>
            <person name="Smanski M.J."/>
            <person name="Chevrette M.G."/>
            <person name="De Carvalho L.P.S."/>
            <person name="Shen B."/>
        </authorList>
    </citation>
    <scope>NUCLEOTIDE SEQUENCE [LARGE SCALE GENOMIC DNA]</scope>
    <source>
        <strain evidence="1 2">NPDC020863</strain>
    </source>
</reference>
<dbReference type="RefSeq" id="WP_404747582.1">
    <property type="nucleotide sequence ID" value="NZ_JBJDQH010000010.1"/>
</dbReference>